<protein>
    <submittedName>
        <fullName evidence="1">Uncharacterized protein</fullName>
    </submittedName>
</protein>
<accession>A0ACB8YFF1</accession>
<comment type="caution">
    <text evidence="1">The sequence shown here is derived from an EMBL/GenBank/DDBJ whole genome shotgun (WGS) entry which is preliminary data.</text>
</comment>
<proteinExistence type="predicted"/>
<evidence type="ECO:0000313" key="2">
    <source>
        <dbReference type="Proteomes" id="UP001056120"/>
    </source>
</evidence>
<reference evidence="2" key="1">
    <citation type="journal article" date="2022" name="Mol. Ecol. Resour.">
        <title>The genomes of chicory, endive, great burdock and yacon provide insights into Asteraceae palaeo-polyploidization history and plant inulin production.</title>
        <authorList>
            <person name="Fan W."/>
            <person name="Wang S."/>
            <person name="Wang H."/>
            <person name="Wang A."/>
            <person name="Jiang F."/>
            <person name="Liu H."/>
            <person name="Zhao H."/>
            <person name="Xu D."/>
            <person name="Zhang Y."/>
        </authorList>
    </citation>
    <scope>NUCLEOTIDE SEQUENCE [LARGE SCALE GENOMIC DNA]</scope>
    <source>
        <strain evidence="2">cv. Yunnan</strain>
    </source>
</reference>
<gene>
    <name evidence="1" type="ORF">L1987_84475</name>
</gene>
<name>A0ACB8YFF1_9ASTR</name>
<sequence length="190" mass="21515">MPLSESFVGTLIAVRLVQFVMVFPFQPGSFSIILFLKPLYLMTSQEEFAHLKFPLEDILEATNNFADENLIGQGYVDPTYEKTGFVTHKSDVYSFGVVLFEVLCGRRAFVPDQTEHHSHQYFTEQDHKDRKLDDMGKLDDVLSLPSIGTEINSADVWSHACIISCEDVIYSVFIVCPRATVVCQHKSDVL</sequence>
<organism evidence="1 2">
    <name type="scientific">Smallanthus sonchifolius</name>
    <dbReference type="NCBI Taxonomy" id="185202"/>
    <lineage>
        <taxon>Eukaryota</taxon>
        <taxon>Viridiplantae</taxon>
        <taxon>Streptophyta</taxon>
        <taxon>Embryophyta</taxon>
        <taxon>Tracheophyta</taxon>
        <taxon>Spermatophyta</taxon>
        <taxon>Magnoliopsida</taxon>
        <taxon>eudicotyledons</taxon>
        <taxon>Gunneridae</taxon>
        <taxon>Pentapetalae</taxon>
        <taxon>asterids</taxon>
        <taxon>campanulids</taxon>
        <taxon>Asterales</taxon>
        <taxon>Asteraceae</taxon>
        <taxon>Asteroideae</taxon>
        <taxon>Heliantheae alliance</taxon>
        <taxon>Millerieae</taxon>
        <taxon>Smallanthus</taxon>
    </lineage>
</organism>
<keyword evidence="2" id="KW-1185">Reference proteome</keyword>
<reference evidence="1 2" key="2">
    <citation type="journal article" date="2022" name="Mol. Ecol. Resour.">
        <title>The genomes of chicory, endive, great burdock and yacon provide insights into Asteraceae paleo-polyploidization history and plant inulin production.</title>
        <authorList>
            <person name="Fan W."/>
            <person name="Wang S."/>
            <person name="Wang H."/>
            <person name="Wang A."/>
            <person name="Jiang F."/>
            <person name="Liu H."/>
            <person name="Zhao H."/>
            <person name="Xu D."/>
            <person name="Zhang Y."/>
        </authorList>
    </citation>
    <scope>NUCLEOTIDE SEQUENCE [LARGE SCALE GENOMIC DNA]</scope>
    <source>
        <strain evidence="2">cv. Yunnan</strain>
        <tissue evidence="1">Leaves</tissue>
    </source>
</reference>
<evidence type="ECO:0000313" key="1">
    <source>
        <dbReference type="EMBL" id="KAI3683958.1"/>
    </source>
</evidence>
<dbReference type="Proteomes" id="UP001056120">
    <property type="component" value="Linkage Group LG28"/>
</dbReference>
<dbReference type="EMBL" id="CM042045">
    <property type="protein sequence ID" value="KAI3683958.1"/>
    <property type="molecule type" value="Genomic_DNA"/>
</dbReference>